<dbReference type="Pfam" id="PF01243">
    <property type="entry name" value="PNPOx_N"/>
    <property type="match status" value="1"/>
</dbReference>
<dbReference type="EMBL" id="LQWZ01000036">
    <property type="protein sequence ID" value="OAH53241.1"/>
    <property type="molecule type" value="Genomic_DNA"/>
</dbReference>
<dbReference type="Gene3D" id="2.30.110.10">
    <property type="entry name" value="Electron Transport, Fmn-binding Protein, Chain A"/>
    <property type="match status" value="1"/>
</dbReference>
<sequence>MNQNELKKQVLTLLQESRIGTMATIHDNKPRSRYMTFFNDDLTLYTVTSKDMHKTEDIKQNPYTHILLGYEGEGIGDTYVEVEGKVVESDDENLKEKVWNEHLEPWFDGPEDPNLLILQIKPDQIQLMNKKGQSPQILDL</sequence>
<dbReference type="RefSeq" id="WP_018395531.1">
    <property type="nucleotide sequence ID" value="NZ_LQWZ01000036.1"/>
</dbReference>
<evidence type="ECO:0000313" key="2">
    <source>
        <dbReference type="EMBL" id="OAH53241.1"/>
    </source>
</evidence>
<dbReference type="AlphaFoldDB" id="A0A177KKY3"/>
<dbReference type="OrthoDB" id="5431160at2"/>
<dbReference type="Proteomes" id="UP000077271">
    <property type="component" value="Unassembled WGS sequence"/>
</dbReference>
<dbReference type="InterPro" id="IPR012349">
    <property type="entry name" value="Split_barrel_FMN-bd"/>
</dbReference>
<proteinExistence type="predicted"/>
<dbReference type="SUPFAM" id="SSF50475">
    <property type="entry name" value="FMN-binding split barrel"/>
    <property type="match status" value="1"/>
</dbReference>
<protein>
    <submittedName>
        <fullName evidence="2">General stress protein</fullName>
    </submittedName>
</protein>
<dbReference type="InterPro" id="IPR011576">
    <property type="entry name" value="Pyridox_Oxase_N"/>
</dbReference>
<dbReference type="InterPro" id="IPR052917">
    <property type="entry name" value="Stress-Dev_Protein"/>
</dbReference>
<feature type="domain" description="Pyridoxamine 5'-phosphate oxidase N-terminal" evidence="1">
    <location>
        <begin position="6"/>
        <end position="128"/>
    </location>
</feature>
<dbReference type="PANTHER" id="PTHR34818:SF1">
    <property type="entry name" value="PROTEIN BLI-3"/>
    <property type="match status" value="1"/>
</dbReference>
<name>A0A177KKY3_9BACI</name>
<evidence type="ECO:0000259" key="1">
    <source>
        <dbReference type="Pfam" id="PF01243"/>
    </source>
</evidence>
<comment type="caution">
    <text evidence="2">The sequence shown here is derived from an EMBL/GenBank/DDBJ whole genome shotgun (WGS) entry which is preliminary data.</text>
</comment>
<organism evidence="2 3">
    <name type="scientific">Domibacillus aminovorans</name>
    <dbReference type="NCBI Taxonomy" id="29332"/>
    <lineage>
        <taxon>Bacteria</taxon>
        <taxon>Bacillati</taxon>
        <taxon>Bacillota</taxon>
        <taxon>Bacilli</taxon>
        <taxon>Bacillales</taxon>
        <taxon>Bacillaceae</taxon>
        <taxon>Domibacillus</taxon>
    </lineage>
</organism>
<reference evidence="2 3" key="1">
    <citation type="submission" date="2016-01" db="EMBL/GenBank/DDBJ databases">
        <title>Investigation of taxonomic status of Bacillus aminovorans.</title>
        <authorList>
            <person name="Verma A."/>
            <person name="Pal Y."/>
            <person name="Krishnamurthi S."/>
        </authorList>
    </citation>
    <scope>NUCLEOTIDE SEQUENCE [LARGE SCALE GENOMIC DNA]</scope>
    <source>
        <strain evidence="2 3">DSM 4337</strain>
    </source>
</reference>
<dbReference type="PANTHER" id="PTHR34818">
    <property type="entry name" value="PROTEIN BLI-3"/>
    <property type="match status" value="1"/>
</dbReference>
<accession>A0A177KKY3</accession>
<evidence type="ECO:0000313" key="3">
    <source>
        <dbReference type="Proteomes" id="UP000077271"/>
    </source>
</evidence>
<gene>
    <name evidence="2" type="ORF">AWH48_12890</name>
</gene>